<evidence type="ECO:0000256" key="1">
    <source>
        <dbReference type="ARBA" id="ARBA00022490"/>
    </source>
</evidence>
<feature type="binding site" evidence="9">
    <location>
        <position position="66"/>
    </location>
    <ligand>
        <name>ATP</name>
        <dbReference type="ChEBI" id="CHEBI:30616"/>
    </ligand>
</feature>
<dbReference type="EMBL" id="MEYK01000008">
    <property type="protein sequence ID" value="OGD25585.1"/>
    <property type="molecule type" value="Genomic_DNA"/>
</dbReference>
<keyword evidence="8 9" id="KW-0234">DNA repair</keyword>
<name>A0A1F5B4N5_9BACT</name>
<comment type="subunit">
    <text evidence="9">Homohexamer. Forms an RuvA(8)-RuvB(12)-Holliday junction (HJ) complex. HJ DNA is sandwiched between 2 RuvA tetramers; dsDNA enters through RuvA and exits via RuvB. An RuvB hexamer assembles on each DNA strand where it exits the tetramer. Each RuvB hexamer is contacted by two RuvA subunits (via domain III) on 2 adjacent RuvB subunits; this complex drives branch migration. In the full resolvosome a probable DNA-RuvA(4)-RuvB(12)-RuvC(2) complex forms which resolves the HJ.</text>
</comment>
<feature type="binding site" evidence="9">
    <location>
        <position position="182"/>
    </location>
    <ligand>
        <name>ATP</name>
        <dbReference type="ChEBI" id="CHEBI:30616"/>
    </ligand>
</feature>
<feature type="binding site" evidence="9">
    <location>
        <position position="67"/>
    </location>
    <ligand>
        <name>ATP</name>
        <dbReference type="ChEBI" id="CHEBI:30616"/>
    </ligand>
</feature>
<dbReference type="GO" id="GO:0009378">
    <property type="term" value="F:four-way junction helicase activity"/>
    <property type="evidence" value="ECO:0007669"/>
    <property type="project" value="InterPro"/>
</dbReference>
<dbReference type="GO" id="GO:0000400">
    <property type="term" value="F:four-way junction DNA binding"/>
    <property type="evidence" value="ECO:0007669"/>
    <property type="project" value="UniProtKB-UniRule"/>
</dbReference>
<dbReference type="CDD" id="cd00009">
    <property type="entry name" value="AAA"/>
    <property type="match status" value="1"/>
</dbReference>
<keyword evidence="4 9" id="KW-0378">Hydrolase</keyword>
<comment type="caution">
    <text evidence="11">The sequence shown here is derived from an EMBL/GenBank/DDBJ whole genome shotgun (WGS) entry which is preliminary data.</text>
</comment>
<comment type="caution">
    <text evidence="9">Lacks conserved residue(s) required for the propagation of feature annotation.</text>
</comment>
<dbReference type="Gene3D" id="1.10.10.10">
    <property type="entry name" value="Winged helix-like DNA-binding domain superfamily/Winged helix DNA-binding domain"/>
    <property type="match status" value="1"/>
</dbReference>
<feature type="binding site" evidence="9">
    <location>
        <position position="68"/>
    </location>
    <ligand>
        <name>ATP</name>
        <dbReference type="ChEBI" id="CHEBI:30616"/>
    </ligand>
</feature>
<feature type="binding site" evidence="9">
    <location>
        <position position="21"/>
    </location>
    <ligand>
        <name>ATP</name>
        <dbReference type="ChEBI" id="CHEBI:30616"/>
    </ligand>
</feature>
<dbReference type="SMART" id="SM00382">
    <property type="entry name" value="AAA"/>
    <property type="match status" value="1"/>
</dbReference>
<comment type="domain">
    <text evidence="9">Has 3 domains, the large (RuvB-L) and small ATPase (RuvB-S) domains and the C-terminal head (RuvB-H) domain. The head domain binds DNA, while the ATPase domains jointly bind ATP, ADP or are empty depending on the state of the subunit in the translocation cycle. During a single DNA translocation step the structure of each domain remains the same, but their relative positions change.</text>
</comment>
<evidence type="ECO:0000256" key="7">
    <source>
        <dbReference type="ARBA" id="ARBA00023172"/>
    </source>
</evidence>
<keyword evidence="1 9" id="KW-0963">Cytoplasm</keyword>
<dbReference type="InterPro" id="IPR027417">
    <property type="entry name" value="P-loop_NTPase"/>
</dbReference>
<evidence type="ECO:0000313" key="11">
    <source>
        <dbReference type="EMBL" id="OGD25585.1"/>
    </source>
</evidence>
<dbReference type="NCBIfam" id="NF000868">
    <property type="entry name" value="PRK00080.1"/>
    <property type="match status" value="1"/>
</dbReference>
<dbReference type="InterPro" id="IPR004605">
    <property type="entry name" value="DNA_helicase_Holl-junc_RuvB"/>
</dbReference>
<evidence type="ECO:0000256" key="2">
    <source>
        <dbReference type="ARBA" id="ARBA00022741"/>
    </source>
</evidence>
<dbReference type="PANTHER" id="PTHR42848">
    <property type="match status" value="1"/>
</dbReference>
<feature type="region of interest" description="Small ATPAse domain (RuvB-S)" evidence="9">
    <location>
        <begin position="183"/>
        <end position="253"/>
    </location>
</feature>
<dbReference type="Pfam" id="PF05491">
    <property type="entry name" value="WHD_RuvB"/>
    <property type="match status" value="1"/>
</dbReference>
<feature type="binding site" evidence="9">
    <location>
        <position position="219"/>
    </location>
    <ligand>
        <name>ATP</name>
        <dbReference type="ChEBI" id="CHEBI:30616"/>
    </ligand>
</feature>
<evidence type="ECO:0000256" key="8">
    <source>
        <dbReference type="ARBA" id="ARBA00023204"/>
    </source>
</evidence>
<feature type="binding site" evidence="9">
    <location>
        <position position="172"/>
    </location>
    <ligand>
        <name>ATP</name>
        <dbReference type="ChEBI" id="CHEBI:30616"/>
    </ligand>
</feature>
<dbReference type="InterPro" id="IPR036390">
    <property type="entry name" value="WH_DNA-bd_sf"/>
</dbReference>
<dbReference type="EC" id="3.6.4.-" evidence="9"/>
<sequence length="338" mass="37674">MDINATNSKLKPEDRTLDQALRPKSWNEYIGQNKAKVSLKILIEAAKKRSEPIDHLLLYGPAGLGKTTLAYIIAREMNANIKITSGPAIEKVGDLASILTNLNSGDILFIDEAHRLNKAIEEILYPAMENRMLHIIIGKGPSARTLQLDLPPFSLIAATTRVGLLSNPLRSRFGVTFRLDFYNIEDIESILERSAGLMNLQTETEALKLIAQSSRYTPRVANRLLKRVRDYAEVEGVGLITKEMTQRALALLEIDHLGLESTDRRLIEIIIKNFNGGPVGLQALAAATSEELDTIEDIYEPYLLQLGFLHRTARGRIATKFAYEHLGLKPPAENQNLI</sequence>
<dbReference type="AlphaFoldDB" id="A0A1F5B4N5"/>
<dbReference type="InterPro" id="IPR036388">
    <property type="entry name" value="WH-like_DNA-bd_sf"/>
</dbReference>
<dbReference type="GO" id="GO:0048476">
    <property type="term" value="C:Holliday junction resolvase complex"/>
    <property type="evidence" value="ECO:0007669"/>
    <property type="project" value="UniProtKB-UniRule"/>
</dbReference>
<feature type="binding site" evidence="9">
    <location>
        <position position="63"/>
    </location>
    <ligand>
        <name>ATP</name>
        <dbReference type="ChEBI" id="CHEBI:30616"/>
    </ligand>
</feature>
<keyword evidence="11" id="KW-0347">Helicase</keyword>
<evidence type="ECO:0000313" key="12">
    <source>
        <dbReference type="Proteomes" id="UP000176431"/>
    </source>
</evidence>
<dbReference type="PANTHER" id="PTHR42848:SF1">
    <property type="entry name" value="HOLLIDAY JUNCTION BRANCH MIGRATION COMPLEX SUBUNIT RUVB"/>
    <property type="match status" value="1"/>
</dbReference>
<dbReference type="Pfam" id="PF05496">
    <property type="entry name" value="RuvB_N"/>
    <property type="match status" value="1"/>
</dbReference>
<evidence type="ECO:0000256" key="3">
    <source>
        <dbReference type="ARBA" id="ARBA00022763"/>
    </source>
</evidence>
<dbReference type="Gene3D" id="3.40.50.300">
    <property type="entry name" value="P-loop containing nucleotide triphosphate hydrolases"/>
    <property type="match status" value="1"/>
</dbReference>
<feature type="binding site" evidence="9">
    <location>
        <position position="316"/>
    </location>
    <ligand>
        <name>DNA</name>
        <dbReference type="ChEBI" id="CHEBI:16991"/>
    </ligand>
</feature>
<comment type="function">
    <text evidence="9">The RuvA-RuvB-RuvC complex processes Holliday junction (HJ) DNA during genetic recombination and DNA repair, while the RuvA-RuvB complex plays an important role in the rescue of blocked DNA replication forks via replication fork reversal (RFR). RuvA specifically binds to HJ cruciform DNA, conferring on it an open structure. The RuvB hexamer acts as an ATP-dependent pump, pulling dsDNA into and through the RuvAB complex. RuvB forms 2 homohexamers on either side of HJ DNA bound by 1 or 2 RuvA tetramers; 4 subunits per hexamer contact DNA at a time. Coordinated motions by a converter formed by DNA-disengaged RuvB subunits stimulates ATP hydrolysis and nucleotide exchange. Immobilization of the converter enables RuvB to convert the ATP-contained energy into a lever motion, pulling 2 nucleotides of DNA out of the RuvA tetramer per ATP hydrolyzed, thus driving DNA branch migration. The RuvB motors rotate together with the DNA substrate, which together with the progressing nucleotide cycle form the mechanistic basis for DNA recombination by continuous HJ branch migration. Branch migration allows RuvC to scan DNA until it finds its consensus sequence, where it cleaves and resolves cruciform DNA.</text>
</comment>
<dbReference type="GO" id="GO:0006281">
    <property type="term" value="P:DNA repair"/>
    <property type="evidence" value="ECO:0007669"/>
    <property type="project" value="UniProtKB-UniRule"/>
</dbReference>
<proteinExistence type="inferred from homology"/>
<comment type="subcellular location">
    <subcellularLocation>
        <location evidence="9">Cytoplasm</location>
    </subcellularLocation>
</comment>
<reference evidence="11 12" key="1">
    <citation type="journal article" date="2016" name="Nat. Commun.">
        <title>Thousands of microbial genomes shed light on interconnected biogeochemical processes in an aquifer system.</title>
        <authorList>
            <person name="Anantharaman K."/>
            <person name="Brown C.T."/>
            <person name="Hug L.A."/>
            <person name="Sharon I."/>
            <person name="Castelle C.J."/>
            <person name="Probst A.J."/>
            <person name="Thomas B.C."/>
            <person name="Singh A."/>
            <person name="Wilkins M.J."/>
            <person name="Karaoz U."/>
            <person name="Brodie E.L."/>
            <person name="Williams K.H."/>
            <person name="Hubbard S.S."/>
            <person name="Banfield J.F."/>
        </authorList>
    </citation>
    <scope>NUCLEOTIDE SEQUENCE [LARGE SCALE GENOMIC DNA]</scope>
</reference>
<accession>A0A1F5B4N5</accession>
<dbReference type="SUPFAM" id="SSF52540">
    <property type="entry name" value="P-loop containing nucleoside triphosphate hydrolases"/>
    <property type="match status" value="1"/>
</dbReference>
<keyword evidence="7 9" id="KW-0233">DNA recombination</keyword>
<gene>
    <name evidence="9" type="primary">ruvB</name>
    <name evidence="11" type="ORF">A2819_01585</name>
</gene>
<evidence type="ECO:0000256" key="4">
    <source>
        <dbReference type="ARBA" id="ARBA00022801"/>
    </source>
</evidence>
<keyword evidence="5 9" id="KW-0067">ATP-binding</keyword>
<dbReference type="InterPro" id="IPR008824">
    <property type="entry name" value="RuvB-like_N"/>
</dbReference>
<evidence type="ECO:0000256" key="6">
    <source>
        <dbReference type="ARBA" id="ARBA00023125"/>
    </source>
</evidence>
<keyword evidence="3 9" id="KW-0227">DNA damage</keyword>
<dbReference type="InterPro" id="IPR041445">
    <property type="entry name" value="AAA_lid_4"/>
</dbReference>
<comment type="similarity">
    <text evidence="9">Belongs to the RuvB family.</text>
</comment>
<dbReference type="Proteomes" id="UP000176431">
    <property type="component" value="Unassembled WGS sequence"/>
</dbReference>
<dbReference type="Pfam" id="PF17864">
    <property type="entry name" value="AAA_lid_4"/>
    <property type="match status" value="1"/>
</dbReference>
<dbReference type="GO" id="GO:0005737">
    <property type="term" value="C:cytoplasm"/>
    <property type="evidence" value="ECO:0007669"/>
    <property type="project" value="UniProtKB-SubCell"/>
</dbReference>
<dbReference type="GO" id="GO:0016887">
    <property type="term" value="F:ATP hydrolysis activity"/>
    <property type="evidence" value="ECO:0007669"/>
    <property type="project" value="RHEA"/>
</dbReference>
<dbReference type="GO" id="GO:0005524">
    <property type="term" value="F:ATP binding"/>
    <property type="evidence" value="ECO:0007669"/>
    <property type="project" value="UniProtKB-UniRule"/>
</dbReference>
<feature type="binding site" evidence="9">
    <location>
        <position position="22"/>
    </location>
    <ligand>
        <name>ATP</name>
        <dbReference type="ChEBI" id="CHEBI:30616"/>
    </ligand>
</feature>
<keyword evidence="2 9" id="KW-0547">Nucleotide-binding</keyword>
<comment type="catalytic activity">
    <reaction evidence="9">
        <text>ATP + H2O = ADP + phosphate + H(+)</text>
        <dbReference type="Rhea" id="RHEA:13065"/>
        <dbReference type="ChEBI" id="CHEBI:15377"/>
        <dbReference type="ChEBI" id="CHEBI:15378"/>
        <dbReference type="ChEBI" id="CHEBI:30616"/>
        <dbReference type="ChEBI" id="CHEBI:43474"/>
        <dbReference type="ChEBI" id="CHEBI:456216"/>
    </reaction>
</comment>
<evidence type="ECO:0000256" key="9">
    <source>
        <dbReference type="HAMAP-Rule" id="MF_00016"/>
    </source>
</evidence>
<dbReference type="NCBIfam" id="TIGR00635">
    <property type="entry name" value="ruvB"/>
    <property type="match status" value="1"/>
</dbReference>
<evidence type="ECO:0000256" key="5">
    <source>
        <dbReference type="ARBA" id="ARBA00022840"/>
    </source>
</evidence>
<dbReference type="InterPro" id="IPR003593">
    <property type="entry name" value="AAA+_ATPase"/>
</dbReference>
<evidence type="ECO:0000259" key="10">
    <source>
        <dbReference type="SMART" id="SM00382"/>
    </source>
</evidence>
<protein>
    <recommendedName>
        <fullName evidence="9">Holliday junction branch migration complex subunit RuvB</fullName>
        <ecNumber evidence="9">3.6.4.-</ecNumber>
    </recommendedName>
</protein>
<dbReference type="InterPro" id="IPR008823">
    <property type="entry name" value="RuvB_wg_C"/>
</dbReference>
<feature type="binding site" evidence="9">
    <location>
        <position position="311"/>
    </location>
    <ligand>
        <name>DNA</name>
        <dbReference type="ChEBI" id="CHEBI:16991"/>
    </ligand>
</feature>
<dbReference type="GO" id="GO:0006310">
    <property type="term" value="P:DNA recombination"/>
    <property type="evidence" value="ECO:0007669"/>
    <property type="project" value="UniProtKB-UniRule"/>
</dbReference>
<dbReference type="SUPFAM" id="SSF46785">
    <property type="entry name" value="Winged helix' DNA-binding domain"/>
    <property type="match status" value="1"/>
</dbReference>
<dbReference type="HAMAP" id="MF_00016">
    <property type="entry name" value="DNA_HJ_migration_RuvB"/>
    <property type="match status" value="1"/>
</dbReference>
<keyword evidence="6 9" id="KW-0238">DNA-binding</keyword>
<dbReference type="Gene3D" id="1.10.8.60">
    <property type="match status" value="1"/>
</dbReference>
<feature type="binding site" evidence="9">
    <location>
        <position position="67"/>
    </location>
    <ligand>
        <name>Mg(2+)</name>
        <dbReference type="ChEBI" id="CHEBI:18420"/>
    </ligand>
</feature>
<organism evidence="11 12">
    <name type="scientific">Candidatus Azambacteria bacterium RIFCSPHIGHO2_01_FULL_40_24</name>
    <dbReference type="NCBI Taxonomy" id="1797301"/>
    <lineage>
        <taxon>Bacteria</taxon>
        <taxon>Candidatus Azamiibacteriota</taxon>
    </lineage>
</organism>
<feature type="domain" description="AAA+ ATPase" evidence="10">
    <location>
        <begin position="52"/>
        <end position="185"/>
    </location>
</feature>
<feature type="region of interest" description="Head domain (RuvB-H)" evidence="9">
    <location>
        <begin position="256"/>
        <end position="338"/>
    </location>
</feature>